<dbReference type="RefSeq" id="WP_169549874.1">
    <property type="nucleotide sequence ID" value="NZ_CP051677.1"/>
</dbReference>
<organism evidence="2 3">
    <name type="scientific">Spirosoma rhododendri</name>
    <dbReference type="NCBI Taxonomy" id="2728024"/>
    <lineage>
        <taxon>Bacteria</taxon>
        <taxon>Pseudomonadati</taxon>
        <taxon>Bacteroidota</taxon>
        <taxon>Cytophagia</taxon>
        <taxon>Cytophagales</taxon>
        <taxon>Cytophagaceae</taxon>
        <taxon>Spirosoma</taxon>
    </lineage>
</organism>
<accession>A0A7L5DQE4</accession>
<proteinExistence type="predicted"/>
<protein>
    <submittedName>
        <fullName evidence="2">Uncharacterized protein</fullName>
    </submittedName>
</protein>
<dbReference type="EMBL" id="CP051677">
    <property type="protein sequence ID" value="QJD77930.1"/>
    <property type="molecule type" value="Genomic_DNA"/>
</dbReference>
<dbReference type="KEGG" id="srho:HH216_05445"/>
<name>A0A7L5DQE4_9BACT</name>
<evidence type="ECO:0000313" key="3">
    <source>
        <dbReference type="Proteomes" id="UP000501128"/>
    </source>
</evidence>
<evidence type="ECO:0000313" key="2">
    <source>
        <dbReference type="EMBL" id="QJD77930.1"/>
    </source>
</evidence>
<keyword evidence="1" id="KW-0732">Signal</keyword>
<evidence type="ECO:0000256" key="1">
    <source>
        <dbReference type="SAM" id="SignalP"/>
    </source>
</evidence>
<keyword evidence="3" id="KW-1185">Reference proteome</keyword>
<sequence>MRYGLLVITLFFVRLLASAQATKTVDQYDERWQAELDHLTQQLGWRTPTLKEGEYEVYVWNRQGLVRGAAHSVYRIRKTNQRLTVDGYRIRYTPTGTPSVQRDYLKARVSMDDWNKLVDKHLLTLPTWSDVQARYYASFPKDSTWNELSSDGTVTVKARRTRGRMAVSDGEAYAFSIFSHDGFRFYSYSNPSTFYREYTDIPELRDVTEILTELNQLF</sequence>
<feature type="chain" id="PRO_5029583025" evidence="1">
    <location>
        <begin position="20"/>
        <end position="218"/>
    </location>
</feature>
<dbReference type="AlphaFoldDB" id="A0A7L5DQE4"/>
<feature type="signal peptide" evidence="1">
    <location>
        <begin position="1"/>
        <end position="19"/>
    </location>
</feature>
<reference evidence="2 3" key="1">
    <citation type="submission" date="2020-04" db="EMBL/GenBank/DDBJ databases">
        <title>Genome sequencing of novel species.</title>
        <authorList>
            <person name="Heo J."/>
            <person name="Kim S.-J."/>
            <person name="Kim J.-S."/>
            <person name="Hong S.-B."/>
            <person name="Kwon S.-W."/>
        </authorList>
    </citation>
    <scope>NUCLEOTIDE SEQUENCE [LARGE SCALE GENOMIC DNA]</scope>
    <source>
        <strain evidence="2 3">CJU-R4</strain>
    </source>
</reference>
<dbReference type="Proteomes" id="UP000501128">
    <property type="component" value="Chromosome"/>
</dbReference>
<gene>
    <name evidence="2" type="ORF">HH216_05445</name>
</gene>